<dbReference type="InterPro" id="IPR011067">
    <property type="entry name" value="Plasmid_toxin/cell-grow_inhib"/>
</dbReference>
<dbReference type="RefSeq" id="WP_251873183.1">
    <property type="nucleotide sequence ID" value="NZ_CP098755.1"/>
</dbReference>
<gene>
    <name evidence="3" type="ORF">NDK47_01855</name>
</gene>
<evidence type="ECO:0000313" key="3">
    <source>
        <dbReference type="EMBL" id="USG66107.1"/>
    </source>
</evidence>
<keyword evidence="4" id="KW-1185">Reference proteome</keyword>
<dbReference type="PANTHER" id="PTHR33988:SF2">
    <property type="entry name" value="ENDORIBONUCLEASE MAZF"/>
    <property type="match status" value="1"/>
</dbReference>
<proteinExistence type="inferred from homology"/>
<dbReference type="Gene3D" id="2.30.30.110">
    <property type="match status" value="1"/>
</dbReference>
<protein>
    <submittedName>
        <fullName evidence="3">Type II toxin-antitoxin system PemK/MazF family toxin</fullName>
    </submittedName>
</protein>
<accession>A0ABY4WJ75</accession>
<evidence type="ECO:0000313" key="4">
    <source>
        <dbReference type="Proteomes" id="UP001056500"/>
    </source>
</evidence>
<dbReference type="EMBL" id="CP098755">
    <property type="protein sequence ID" value="USG66107.1"/>
    <property type="molecule type" value="Genomic_DNA"/>
</dbReference>
<comment type="similarity">
    <text evidence="1">Belongs to the PemK/MazF family.</text>
</comment>
<organism evidence="3 4">
    <name type="scientific">Brevibacillus ruminantium</name>
    <dbReference type="NCBI Taxonomy" id="2950604"/>
    <lineage>
        <taxon>Bacteria</taxon>
        <taxon>Bacillati</taxon>
        <taxon>Bacillota</taxon>
        <taxon>Bacilli</taxon>
        <taxon>Bacillales</taxon>
        <taxon>Paenibacillaceae</taxon>
        <taxon>Brevibacillus</taxon>
    </lineage>
</organism>
<reference evidence="3" key="1">
    <citation type="submission" date="2022-06" db="EMBL/GenBank/DDBJ databases">
        <title>Genome sequencing of Brevibacillus sp. BB3-R1.</title>
        <authorList>
            <person name="Heo J."/>
            <person name="Lee D."/>
            <person name="Won M."/>
            <person name="Han B.-H."/>
            <person name="Hong S.-B."/>
            <person name="Kwon S.-W."/>
        </authorList>
    </citation>
    <scope>NUCLEOTIDE SEQUENCE</scope>
    <source>
        <strain evidence="3">BB3-R1</strain>
    </source>
</reference>
<sequence length="191" mass="22098">MDRRKYDEEHLLETRHEEILAQELKNAYPLLRRPVFSKVIALLRCIPLWAKLHFDSLENKKLQKEEERTPKKHPVRPIRGQIFNAEIGENIGSELSGNHLVIIIQNSKGNIYSEKVNVVPIEGDGNKIKPSVHLKLTNEDLEFGHLDKDPSRVIFADIMTIDKARLGRRIGQIKSVKLEEICNKIKEQLEL</sequence>
<dbReference type="InterPro" id="IPR003477">
    <property type="entry name" value="PemK-like"/>
</dbReference>
<dbReference type="Proteomes" id="UP001056500">
    <property type="component" value="Chromosome"/>
</dbReference>
<dbReference type="Pfam" id="PF02452">
    <property type="entry name" value="PemK_toxin"/>
    <property type="match status" value="1"/>
</dbReference>
<dbReference type="SUPFAM" id="SSF50118">
    <property type="entry name" value="Cell growth inhibitor/plasmid maintenance toxic component"/>
    <property type="match status" value="1"/>
</dbReference>
<keyword evidence="2" id="KW-1277">Toxin-antitoxin system</keyword>
<evidence type="ECO:0000256" key="1">
    <source>
        <dbReference type="ARBA" id="ARBA00007521"/>
    </source>
</evidence>
<dbReference type="PANTHER" id="PTHR33988">
    <property type="entry name" value="ENDORIBONUCLEASE MAZF-RELATED"/>
    <property type="match status" value="1"/>
</dbReference>
<evidence type="ECO:0000256" key="2">
    <source>
        <dbReference type="ARBA" id="ARBA00022649"/>
    </source>
</evidence>
<name>A0ABY4WJ75_9BACL</name>